<keyword evidence="2" id="KW-1185">Reference proteome</keyword>
<name>A0ABS7FSG3_9ACTN</name>
<protein>
    <recommendedName>
        <fullName evidence="3">DoxX family membrane protein</fullName>
    </recommendedName>
</protein>
<proteinExistence type="predicted"/>
<dbReference type="EMBL" id="JAIBOA010000004">
    <property type="protein sequence ID" value="MBW8482453.1"/>
    <property type="molecule type" value="Genomic_DNA"/>
</dbReference>
<evidence type="ECO:0008006" key="3">
    <source>
        <dbReference type="Google" id="ProtNLM"/>
    </source>
</evidence>
<evidence type="ECO:0000313" key="1">
    <source>
        <dbReference type="EMBL" id="MBW8482453.1"/>
    </source>
</evidence>
<comment type="caution">
    <text evidence="1">The sequence shown here is derived from an EMBL/GenBank/DDBJ whole genome shotgun (WGS) entry which is preliminary data.</text>
</comment>
<gene>
    <name evidence="1" type="ORF">K1Y72_08770</name>
</gene>
<evidence type="ECO:0000313" key="2">
    <source>
        <dbReference type="Proteomes" id="UP000774570"/>
    </source>
</evidence>
<sequence>MSLLRVTGIALAATGAAHFAAPQVFEPVSKLAFPEDTGAWIKRNGATELALGVALALTPTRKLGLAGLAAYTAFLGARGAANMKNA</sequence>
<reference evidence="1 2" key="1">
    <citation type="submission" date="2021-07" db="EMBL/GenBank/DDBJ databases">
        <title>Actinomadura sp. PM05-2 isolated from lichen.</title>
        <authorList>
            <person name="Somphong A."/>
            <person name="Phongsopitanun W."/>
            <person name="Tanasupawat S."/>
            <person name="Peongsungnone V."/>
        </authorList>
    </citation>
    <scope>NUCLEOTIDE SEQUENCE [LARGE SCALE GENOMIC DNA]</scope>
    <source>
        <strain evidence="1 2">PM05-2</strain>
    </source>
</reference>
<organism evidence="1 2">
    <name type="scientific">Actinomadura parmotrematis</name>
    <dbReference type="NCBI Taxonomy" id="2864039"/>
    <lineage>
        <taxon>Bacteria</taxon>
        <taxon>Bacillati</taxon>
        <taxon>Actinomycetota</taxon>
        <taxon>Actinomycetes</taxon>
        <taxon>Streptosporangiales</taxon>
        <taxon>Thermomonosporaceae</taxon>
        <taxon>Actinomadura</taxon>
    </lineage>
</organism>
<dbReference type="RefSeq" id="WP_220164980.1">
    <property type="nucleotide sequence ID" value="NZ_JAIBOA010000004.1"/>
</dbReference>
<dbReference type="Proteomes" id="UP000774570">
    <property type="component" value="Unassembled WGS sequence"/>
</dbReference>
<accession>A0ABS7FSG3</accession>